<proteinExistence type="predicted"/>
<keyword evidence="2 5" id="KW-0812">Transmembrane</keyword>
<evidence type="ECO:0000313" key="8">
    <source>
        <dbReference type="Proteomes" id="UP000703269"/>
    </source>
</evidence>
<evidence type="ECO:0000313" key="7">
    <source>
        <dbReference type="EMBL" id="GJE91691.1"/>
    </source>
</evidence>
<evidence type="ECO:0000256" key="4">
    <source>
        <dbReference type="ARBA" id="ARBA00023136"/>
    </source>
</evidence>
<dbReference type="PANTHER" id="PTHR22911:SF6">
    <property type="entry name" value="SOLUTE CARRIER FAMILY 35 MEMBER G1"/>
    <property type="match status" value="1"/>
</dbReference>
<feature type="transmembrane region" description="Helical" evidence="5">
    <location>
        <begin position="358"/>
        <end position="377"/>
    </location>
</feature>
<feature type="transmembrane region" description="Helical" evidence="5">
    <location>
        <begin position="240"/>
        <end position="260"/>
    </location>
</feature>
<dbReference type="EMBL" id="BPQB01000022">
    <property type="protein sequence ID" value="GJE91691.1"/>
    <property type="molecule type" value="Genomic_DNA"/>
</dbReference>
<evidence type="ECO:0000256" key="3">
    <source>
        <dbReference type="ARBA" id="ARBA00022989"/>
    </source>
</evidence>
<comment type="caution">
    <text evidence="7">The sequence shown here is derived from an EMBL/GenBank/DDBJ whole genome shotgun (WGS) entry which is preliminary data.</text>
</comment>
<feature type="transmembrane region" description="Helical" evidence="5">
    <location>
        <begin position="135"/>
        <end position="154"/>
    </location>
</feature>
<evidence type="ECO:0000256" key="2">
    <source>
        <dbReference type="ARBA" id="ARBA00022692"/>
    </source>
</evidence>
<feature type="domain" description="EamA" evidence="6">
    <location>
        <begin position="246"/>
        <end position="374"/>
    </location>
</feature>
<dbReference type="GO" id="GO:0016020">
    <property type="term" value="C:membrane"/>
    <property type="evidence" value="ECO:0007669"/>
    <property type="project" value="UniProtKB-SubCell"/>
</dbReference>
<dbReference type="OrthoDB" id="306876at2759"/>
<evidence type="ECO:0000256" key="1">
    <source>
        <dbReference type="ARBA" id="ARBA00004141"/>
    </source>
</evidence>
<feature type="transmembrane region" description="Helical" evidence="5">
    <location>
        <begin position="191"/>
        <end position="211"/>
    </location>
</feature>
<dbReference type="InterPro" id="IPR037185">
    <property type="entry name" value="EmrE-like"/>
</dbReference>
<keyword evidence="8" id="KW-1185">Reference proteome</keyword>
<sequence>MATARTPYEAQWTPDTPTFPPGVQDLRGARLGEVEAALGALGGDSESRSARLWRTFVQRAQEVVDENTGMLLVAASEVFYAAMSLAVKEMGEMDPPMSSLELIWIYMVVTWLCSVGYMYWAGIPDPLLGPKNVRALLAFRGFCGFIAYFGIYYSVQVLSIADATVLTFIAPILTTFTGAFFLGERFSWKQVAAGFASLIGVILIARPPFLFGDAPEVASSSSDAEVSPTDVPGITPAERLLAVGVALFGAVGAVGVYTAIRAVGTRAHSLHNINSVSLQCIIGSTLGMLIFKTKIVIPTSAAWIGLLFVLGITSFLAQVLMTMGLRSHAVGRTTMAVYIEIVYAIVFDAVFFHTAPSVLSIVGTVIIVVSAIYVALCKGEKASEKIMSSEDSSLQEGLLASLDKDMEEVSPRV</sequence>
<comment type="subcellular location">
    <subcellularLocation>
        <location evidence="1">Membrane</location>
        <topology evidence="1">Multi-pass membrane protein</topology>
    </subcellularLocation>
</comment>
<feature type="transmembrane region" description="Helical" evidence="5">
    <location>
        <begin position="272"/>
        <end position="291"/>
    </location>
</feature>
<feature type="transmembrane region" description="Helical" evidence="5">
    <location>
        <begin position="303"/>
        <end position="323"/>
    </location>
</feature>
<keyword evidence="4 5" id="KW-0472">Membrane</keyword>
<feature type="transmembrane region" description="Helical" evidence="5">
    <location>
        <begin position="335"/>
        <end position="352"/>
    </location>
</feature>
<dbReference type="PANTHER" id="PTHR22911">
    <property type="entry name" value="ACYL-MALONYL CONDENSING ENZYME-RELATED"/>
    <property type="match status" value="1"/>
</dbReference>
<dbReference type="AlphaFoldDB" id="A0A9P3LDN1"/>
<name>A0A9P3LDN1_9APHY</name>
<reference evidence="7 8" key="1">
    <citation type="submission" date="2021-08" db="EMBL/GenBank/DDBJ databases">
        <title>Draft Genome Sequence of Phanerochaete sordida strain YK-624.</title>
        <authorList>
            <person name="Mori T."/>
            <person name="Dohra H."/>
            <person name="Suzuki T."/>
            <person name="Kawagishi H."/>
            <person name="Hirai H."/>
        </authorList>
    </citation>
    <scope>NUCLEOTIDE SEQUENCE [LARGE SCALE GENOMIC DNA]</scope>
    <source>
        <strain evidence="7 8">YK-624</strain>
    </source>
</reference>
<evidence type="ECO:0000259" key="6">
    <source>
        <dbReference type="Pfam" id="PF00892"/>
    </source>
</evidence>
<feature type="transmembrane region" description="Helical" evidence="5">
    <location>
        <begin position="160"/>
        <end position="182"/>
    </location>
</feature>
<evidence type="ECO:0000256" key="5">
    <source>
        <dbReference type="SAM" id="Phobius"/>
    </source>
</evidence>
<dbReference type="InterPro" id="IPR000620">
    <property type="entry name" value="EamA_dom"/>
</dbReference>
<accession>A0A9P3LDN1</accession>
<gene>
    <name evidence="7" type="ORF">PsYK624_078410</name>
</gene>
<feature type="transmembrane region" description="Helical" evidence="5">
    <location>
        <begin position="103"/>
        <end position="123"/>
    </location>
</feature>
<dbReference type="Proteomes" id="UP000703269">
    <property type="component" value="Unassembled WGS sequence"/>
</dbReference>
<organism evidence="7 8">
    <name type="scientific">Phanerochaete sordida</name>
    <dbReference type="NCBI Taxonomy" id="48140"/>
    <lineage>
        <taxon>Eukaryota</taxon>
        <taxon>Fungi</taxon>
        <taxon>Dikarya</taxon>
        <taxon>Basidiomycota</taxon>
        <taxon>Agaricomycotina</taxon>
        <taxon>Agaricomycetes</taxon>
        <taxon>Polyporales</taxon>
        <taxon>Phanerochaetaceae</taxon>
        <taxon>Phanerochaete</taxon>
    </lineage>
</organism>
<keyword evidence="3 5" id="KW-1133">Transmembrane helix</keyword>
<feature type="transmembrane region" description="Helical" evidence="5">
    <location>
        <begin position="69"/>
        <end position="87"/>
    </location>
</feature>
<feature type="domain" description="EamA" evidence="6">
    <location>
        <begin position="68"/>
        <end position="205"/>
    </location>
</feature>
<protein>
    <submittedName>
        <fullName evidence="7">DMT family transporter</fullName>
    </submittedName>
</protein>
<dbReference type="Pfam" id="PF00892">
    <property type="entry name" value="EamA"/>
    <property type="match status" value="2"/>
</dbReference>
<dbReference type="SUPFAM" id="SSF103481">
    <property type="entry name" value="Multidrug resistance efflux transporter EmrE"/>
    <property type="match status" value="2"/>
</dbReference>